<protein>
    <submittedName>
        <fullName evidence="1">Uncharacterized protein</fullName>
    </submittedName>
</protein>
<sequence length="139" mass="15994">MPRPAERLEAGRTYQRNGDYARAIAEYQALLSNKPREEQAREASFLIGESHFLNGDYQPAKEALERFLQDYPEDERGVQVLFLLARSYDGAGDCTTAIEYYRKYLAQRDVIADYVHELIGDCYVNLEDYSQAIEGRIQA</sequence>
<gene>
    <name evidence="1" type="ORF">S01H1_83282</name>
</gene>
<proteinExistence type="predicted"/>
<feature type="non-terminal residue" evidence="1">
    <location>
        <position position="139"/>
    </location>
</feature>
<accession>X0Z628</accession>
<comment type="caution">
    <text evidence="1">The sequence shown here is derived from an EMBL/GenBank/DDBJ whole genome shotgun (WGS) entry which is preliminary data.</text>
</comment>
<dbReference type="EMBL" id="BARS01056591">
    <property type="protein sequence ID" value="GAG43981.1"/>
    <property type="molecule type" value="Genomic_DNA"/>
</dbReference>
<dbReference type="AlphaFoldDB" id="X0Z628"/>
<dbReference type="SMART" id="SM00028">
    <property type="entry name" value="TPR"/>
    <property type="match status" value="3"/>
</dbReference>
<organism evidence="1">
    <name type="scientific">marine sediment metagenome</name>
    <dbReference type="NCBI Taxonomy" id="412755"/>
    <lineage>
        <taxon>unclassified sequences</taxon>
        <taxon>metagenomes</taxon>
        <taxon>ecological metagenomes</taxon>
    </lineage>
</organism>
<reference evidence="1" key="1">
    <citation type="journal article" date="2014" name="Front. Microbiol.">
        <title>High frequency of phylogenetically diverse reductive dehalogenase-homologous genes in deep subseafloor sedimentary metagenomes.</title>
        <authorList>
            <person name="Kawai M."/>
            <person name="Futagami T."/>
            <person name="Toyoda A."/>
            <person name="Takaki Y."/>
            <person name="Nishi S."/>
            <person name="Hori S."/>
            <person name="Arai W."/>
            <person name="Tsubouchi T."/>
            <person name="Morono Y."/>
            <person name="Uchiyama I."/>
            <person name="Ito T."/>
            <person name="Fujiyama A."/>
            <person name="Inagaki F."/>
            <person name="Takami H."/>
        </authorList>
    </citation>
    <scope>NUCLEOTIDE SEQUENCE</scope>
    <source>
        <strain evidence="1">Expedition CK06-06</strain>
    </source>
</reference>
<dbReference type="Pfam" id="PF13432">
    <property type="entry name" value="TPR_16"/>
    <property type="match status" value="2"/>
</dbReference>
<dbReference type="Gene3D" id="1.25.40.10">
    <property type="entry name" value="Tetratricopeptide repeat domain"/>
    <property type="match status" value="1"/>
</dbReference>
<dbReference type="SUPFAM" id="SSF48452">
    <property type="entry name" value="TPR-like"/>
    <property type="match status" value="1"/>
</dbReference>
<evidence type="ECO:0000313" key="1">
    <source>
        <dbReference type="EMBL" id="GAG43981.1"/>
    </source>
</evidence>
<dbReference type="InterPro" id="IPR019734">
    <property type="entry name" value="TPR_rpt"/>
</dbReference>
<dbReference type="InterPro" id="IPR011990">
    <property type="entry name" value="TPR-like_helical_dom_sf"/>
</dbReference>
<name>X0Z628_9ZZZZ</name>
<dbReference type="PROSITE" id="PS50005">
    <property type="entry name" value="TPR"/>
    <property type="match status" value="2"/>
</dbReference>